<keyword evidence="2" id="KW-0433">Leucine-rich repeat</keyword>
<evidence type="ECO:0000256" key="6">
    <source>
        <dbReference type="ARBA" id="ARBA00031862"/>
    </source>
</evidence>
<evidence type="ECO:0000313" key="8">
    <source>
        <dbReference type="EnsemblMetazoa" id="MESCA003179-PA"/>
    </source>
</evidence>
<dbReference type="SMART" id="SM00365">
    <property type="entry name" value="LRR_SD22"/>
    <property type="match status" value="6"/>
</dbReference>
<dbReference type="PANTHER" id="PTHR45973">
    <property type="entry name" value="PROTEIN PHOSPHATASE 1 REGULATORY SUBUNIT SDS22-RELATED"/>
    <property type="match status" value="1"/>
</dbReference>
<accession>T1GIA9</accession>
<dbReference type="InterPro" id="IPR001611">
    <property type="entry name" value="Leu-rich_rpt"/>
</dbReference>
<feature type="compositionally biased region" description="Polar residues" evidence="7">
    <location>
        <begin position="322"/>
        <end position="332"/>
    </location>
</feature>
<dbReference type="Proteomes" id="UP000015102">
    <property type="component" value="Unassembled WGS sequence"/>
</dbReference>
<dbReference type="Pfam" id="PF13855">
    <property type="entry name" value="LRR_8"/>
    <property type="match status" value="1"/>
</dbReference>
<dbReference type="STRING" id="36166.T1GIA9"/>
<feature type="region of interest" description="Disordered" evidence="7">
    <location>
        <begin position="284"/>
        <end position="418"/>
    </location>
</feature>
<dbReference type="Gene3D" id="3.80.10.10">
    <property type="entry name" value="Ribonuclease Inhibitor"/>
    <property type="match status" value="2"/>
</dbReference>
<dbReference type="Pfam" id="PF12799">
    <property type="entry name" value="LRR_4"/>
    <property type="match status" value="1"/>
</dbReference>
<feature type="region of interest" description="Disordered" evidence="7">
    <location>
        <begin position="15"/>
        <end position="36"/>
    </location>
</feature>
<dbReference type="SUPFAM" id="SSF52075">
    <property type="entry name" value="Outer arm dynein light chain 1"/>
    <property type="match status" value="1"/>
</dbReference>
<keyword evidence="9" id="KW-1185">Reference proteome</keyword>
<reference evidence="9" key="1">
    <citation type="submission" date="2013-02" db="EMBL/GenBank/DDBJ databases">
        <authorList>
            <person name="Hughes D."/>
        </authorList>
    </citation>
    <scope>NUCLEOTIDE SEQUENCE</scope>
    <source>
        <strain>Durham</strain>
        <strain evidence="9">NC isolate 2 -- Noor lab</strain>
    </source>
</reference>
<evidence type="ECO:0000256" key="3">
    <source>
        <dbReference type="ARBA" id="ARBA00022737"/>
    </source>
</evidence>
<dbReference type="PANTHER" id="PTHR45973:SF8">
    <property type="entry name" value="LEUCINE-RICH REPEAT-CONTAINING PROTEIN 49"/>
    <property type="match status" value="1"/>
</dbReference>
<dbReference type="AlphaFoldDB" id="T1GIA9"/>
<comment type="function">
    <text evidence="1">Cilium-specific protein required for cilia structures.</text>
</comment>
<dbReference type="EMBL" id="CAQQ02394484">
    <property type="status" value="NOT_ANNOTATED_CDS"/>
    <property type="molecule type" value="Genomic_DNA"/>
</dbReference>
<feature type="compositionally biased region" description="Low complexity" evidence="7">
    <location>
        <begin position="299"/>
        <end position="321"/>
    </location>
</feature>
<dbReference type="PROSITE" id="PS51450">
    <property type="entry name" value="LRR"/>
    <property type="match status" value="4"/>
</dbReference>
<keyword evidence="3" id="KW-0677">Repeat</keyword>
<dbReference type="InterPro" id="IPR025875">
    <property type="entry name" value="Leu-rich_rpt_4"/>
</dbReference>
<evidence type="ECO:0000256" key="1">
    <source>
        <dbReference type="ARBA" id="ARBA00003843"/>
    </source>
</evidence>
<evidence type="ECO:0000256" key="5">
    <source>
        <dbReference type="ARBA" id="ARBA00030843"/>
    </source>
</evidence>
<dbReference type="OMA" id="NENHIHE"/>
<evidence type="ECO:0000256" key="4">
    <source>
        <dbReference type="ARBA" id="ARBA00024433"/>
    </source>
</evidence>
<dbReference type="InterPro" id="IPR032675">
    <property type="entry name" value="LRR_dom_sf"/>
</dbReference>
<name>T1GIA9_MEGSC</name>
<feature type="compositionally biased region" description="Low complexity" evidence="7">
    <location>
        <begin position="333"/>
        <end position="359"/>
    </location>
</feature>
<feature type="compositionally biased region" description="Low complexity" evidence="7">
    <location>
        <begin position="391"/>
        <end position="412"/>
    </location>
</feature>
<reference evidence="8" key="2">
    <citation type="submission" date="2015-06" db="UniProtKB">
        <authorList>
            <consortium name="EnsemblMetazoa"/>
        </authorList>
    </citation>
    <scope>IDENTIFICATION</scope>
</reference>
<protein>
    <recommendedName>
        <fullName evidence="4">Dynein axonemal assembly factor 1 homolog</fullName>
    </recommendedName>
    <alternativeName>
        <fullName evidence="6">Defective transmitter-recycling protein</fullName>
    </alternativeName>
    <alternativeName>
        <fullName evidence="5">Leucine-rich repeat-containing protein 50 homolog</fullName>
    </alternativeName>
</protein>
<organism evidence="8 9">
    <name type="scientific">Megaselia scalaris</name>
    <name type="common">Humpbacked fly</name>
    <name type="synonym">Phora scalaris</name>
    <dbReference type="NCBI Taxonomy" id="36166"/>
    <lineage>
        <taxon>Eukaryota</taxon>
        <taxon>Metazoa</taxon>
        <taxon>Ecdysozoa</taxon>
        <taxon>Arthropoda</taxon>
        <taxon>Hexapoda</taxon>
        <taxon>Insecta</taxon>
        <taxon>Pterygota</taxon>
        <taxon>Neoptera</taxon>
        <taxon>Endopterygota</taxon>
        <taxon>Diptera</taxon>
        <taxon>Brachycera</taxon>
        <taxon>Muscomorpha</taxon>
        <taxon>Platypezoidea</taxon>
        <taxon>Phoridae</taxon>
        <taxon>Megaseliini</taxon>
        <taxon>Megaselia</taxon>
    </lineage>
</organism>
<dbReference type="SMART" id="SM00369">
    <property type="entry name" value="LRR_TYP"/>
    <property type="match status" value="5"/>
</dbReference>
<sequence>MNYAKHLNTIRKNLQKNGYHPQIHPTQDTLPYHSSPEPETALKIENRMNTPQYGKTFQNLVFLDLYDNQIDRVGNLDGLKNLTVLLLGKNRITDISGLASLKTSLRVLDLHGNKLTSITNKINCLQELKSLNIAGNQIRQINQNDFAGLMNLKELNLKRNKIKKIYGFHHLTSLERLWLCHNDLQKVEDMSTIAKAINLQEVTIENNPVSLAGDCVSFLVSYLPKLSMLSQMPITDQVRRAAMAWRKNKEISDSNYSHLSSDVFSSIRREEVISNARTNWELLRTKNQPLPPPSAIDVTITTKSTSNSSSSSMSSVSTPSSCEQQNRNDTNEQQNPSHQQQQQQVKLPPILQKQQQQQTEQKDKDLTDEQNQEQQVVDEGRGSSLGPNIDSSSSYLSSSDNEDTNNNNNKDTSSNKEKVGFVVNRHEEGQISTTFECTEDVLSDLPIVKTHKEVSIVELDTSSVTNAALVAPQTKGLPKNQKNPSTPMKRYMQNSLIRSQTQTVRNCGGKSNVAVTPTTTATPSSLANCIPVTIISSTNTTTVTQSIGAATVSGAGSTSSSVAVVATGNISNTNATSSPGPAVASKQTEREREQGGDYLIEICGRYLNIYGLGALRFIDKQWNPQKANDVHTLNFSYINFNNIASIL</sequence>
<evidence type="ECO:0000256" key="2">
    <source>
        <dbReference type="ARBA" id="ARBA00022614"/>
    </source>
</evidence>
<evidence type="ECO:0000313" key="9">
    <source>
        <dbReference type="Proteomes" id="UP000015102"/>
    </source>
</evidence>
<dbReference type="EnsemblMetazoa" id="MESCA003179-RA">
    <property type="protein sequence ID" value="MESCA003179-PA"/>
    <property type="gene ID" value="MESCA003179"/>
</dbReference>
<proteinExistence type="predicted"/>
<dbReference type="InterPro" id="IPR003591">
    <property type="entry name" value="Leu-rich_rpt_typical-subtyp"/>
</dbReference>
<evidence type="ECO:0000256" key="7">
    <source>
        <dbReference type="SAM" id="MobiDB-lite"/>
    </source>
</evidence>
<dbReference type="InterPro" id="IPR050576">
    <property type="entry name" value="Cilia_flagella_integrity"/>
</dbReference>
<dbReference type="HOGENOM" id="CLU_423675_0_0_1"/>